<evidence type="ECO:0000313" key="1">
    <source>
        <dbReference type="EMBL" id="VTZ60532.1"/>
    </source>
</evidence>
<name>A0A508WSS4_9HYPH</name>
<sequence length="74" mass="8250">MGSRKFAHYNCIKILTDLFQFSSTLVPFKATLCPVVRISLLVVLNGRLERGLRPPELEFVHAGAPRHACAVTNQ</sequence>
<dbReference type="EMBL" id="CABFNB010000079">
    <property type="protein sequence ID" value="VTZ60532.1"/>
    <property type="molecule type" value="Genomic_DNA"/>
</dbReference>
<organism evidence="1 2">
    <name type="scientific">Sinorhizobium medicae</name>
    <dbReference type="NCBI Taxonomy" id="110321"/>
    <lineage>
        <taxon>Bacteria</taxon>
        <taxon>Pseudomonadati</taxon>
        <taxon>Pseudomonadota</taxon>
        <taxon>Alphaproteobacteria</taxon>
        <taxon>Hyphomicrobiales</taxon>
        <taxon>Rhizobiaceae</taxon>
        <taxon>Sinorhizobium/Ensifer group</taxon>
        <taxon>Sinorhizobium</taxon>
    </lineage>
</organism>
<accession>A0A508WSS4</accession>
<evidence type="ECO:0000313" key="2">
    <source>
        <dbReference type="Proteomes" id="UP000507954"/>
    </source>
</evidence>
<proteinExistence type="predicted"/>
<protein>
    <submittedName>
        <fullName evidence="1">Uncharacterized protein</fullName>
    </submittedName>
</protein>
<dbReference type="Proteomes" id="UP000507954">
    <property type="component" value="Unassembled WGS sequence"/>
</dbReference>
<dbReference type="AlphaFoldDB" id="A0A508WSS4"/>
<reference evidence="1 2" key="1">
    <citation type="submission" date="2019-06" db="EMBL/GenBank/DDBJ databases">
        <authorList>
            <person name="Le Quere A."/>
            <person name="Colella S."/>
        </authorList>
    </citation>
    <scope>NUCLEOTIDE SEQUENCE [LARGE SCALE GENOMIC DNA]</scope>
    <source>
        <strain evidence="1">EmedicaeMD41</strain>
    </source>
</reference>
<gene>
    <name evidence="1" type="ORF">EMEDMD4_170025</name>
</gene>